<dbReference type="Proteomes" id="UP000266673">
    <property type="component" value="Unassembled WGS sequence"/>
</dbReference>
<evidence type="ECO:0000313" key="2">
    <source>
        <dbReference type="Proteomes" id="UP000266673"/>
    </source>
</evidence>
<sequence length="138" mass="16302">MNSLDKEKIEEIKKQIIKAPYQGIVTKILENNLKTTKVIVEKEVIKEIIDQKEEPNQIIIKTDISPTKRKAPINTNEAAEYFVYKELKTQFLQGTLPTFRYPSLLLKARKFKEPKEFLEEILDKAPYLKKEYFLKENK</sequence>
<name>A0A397U2Y3_9GLOM</name>
<dbReference type="EMBL" id="QKWP01002144">
    <property type="protein sequence ID" value="RIB04625.1"/>
    <property type="molecule type" value="Genomic_DNA"/>
</dbReference>
<accession>A0A397U2Y3</accession>
<dbReference type="OrthoDB" id="2473979at2759"/>
<evidence type="ECO:0000313" key="1">
    <source>
        <dbReference type="EMBL" id="RIB04625.1"/>
    </source>
</evidence>
<gene>
    <name evidence="1" type="ORF">C2G38_2048286</name>
</gene>
<comment type="caution">
    <text evidence="1">The sequence shown here is derived from an EMBL/GenBank/DDBJ whole genome shotgun (WGS) entry which is preliminary data.</text>
</comment>
<organism evidence="1 2">
    <name type="scientific">Gigaspora rosea</name>
    <dbReference type="NCBI Taxonomy" id="44941"/>
    <lineage>
        <taxon>Eukaryota</taxon>
        <taxon>Fungi</taxon>
        <taxon>Fungi incertae sedis</taxon>
        <taxon>Mucoromycota</taxon>
        <taxon>Glomeromycotina</taxon>
        <taxon>Glomeromycetes</taxon>
        <taxon>Diversisporales</taxon>
        <taxon>Gigasporaceae</taxon>
        <taxon>Gigaspora</taxon>
    </lineage>
</organism>
<protein>
    <submittedName>
        <fullName evidence="1">Uncharacterized protein</fullName>
    </submittedName>
</protein>
<dbReference type="AlphaFoldDB" id="A0A397U2Y3"/>
<proteinExistence type="predicted"/>
<keyword evidence="2" id="KW-1185">Reference proteome</keyword>
<reference evidence="1 2" key="1">
    <citation type="submission" date="2018-06" db="EMBL/GenBank/DDBJ databases">
        <title>Comparative genomics reveals the genomic features of Rhizophagus irregularis, R. cerebriforme, R. diaphanum and Gigaspora rosea, and their symbiotic lifestyle signature.</title>
        <authorList>
            <person name="Morin E."/>
            <person name="San Clemente H."/>
            <person name="Chen E.C.H."/>
            <person name="De La Providencia I."/>
            <person name="Hainaut M."/>
            <person name="Kuo A."/>
            <person name="Kohler A."/>
            <person name="Murat C."/>
            <person name="Tang N."/>
            <person name="Roy S."/>
            <person name="Loubradou J."/>
            <person name="Henrissat B."/>
            <person name="Grigoriev I.V."/>
            <person name="Corradi N."/>
            <person name="Roux C."/>
            <person name="Martin F.M."/>
        </authorList>
    </citation>
    <scope>NUCLEOTIDE SEQUENCE [LARGE SCALE GENOMIC DNA]</scope>
    <source>
        <strain evidence="1 2">DAOM 194757</strain>
    </source>
</reference>